<organism evidence="1 2">
    <name type="scientific">Sinorhizobium chiapasense</name>
    <dbReference type="NCBI Taxonomy" id="501572"/>
    <lineage>
        <taxon>Bacteria</taxon>
        <taxon>Pseudomonadati</taxon>
        <taxon>Pseudomonadota</taxon>
        <taxon>Alphaproteobacteria</taxon>
        <taxon>Hyphomicrobiales</taxon>
        <taxon>Rhizobiaceae</taxon>
        <taxon>Sinorhizobium/Ensifer group</taxon>
        <taxon>Sinorhizobium</taxon>
    </lineage>
</organism>
<sequence length="296" mass="33886">MANKYNHPEYREAVFRLSCALDIPDRVFVPIRELIGCSLGRIFWLDWLKQDAVDTEWMPTPGDHVDPEWHRIDGWPEQGDGHIYRKWSRRAALWMQWHSVDAWHVCDWLITAVADEHPWLVNVDDDGFPKKIMKCSNLERLVHEASKGLRQRNIRDIILGPEDETFVYDLGAGHTLVQLLSRAALRREGLRMRHCVGSGGYDALLDEPGAGMYSVRDQNGKPKATLEIRDGFVRQFRGPANAEPSTAVKDLVAGAQVAFGWRKWSERRKADDQEYGDEALVVLRDLPPGQRRPGCP</sequence>
<keyword evidence="2" id="KW-1185">Reference proteome</keyword>
<gene>
    <name evidence="1" type="ORF">RB548_02125</name>
</gene>
<name>A0ABZ2BA78_9HYPH</name>
<evidence type="ECO:0000313" key="2">
    <source>
        <dbReference type="Proteomes" id="UP001432360"/>
    </source>
</evidence>
<proteinExistence type="predicted"/>
<dbReference type="Proteomes" id="UP001432360">
    <property type="component" value="Chromosome"/>
</dbReference>
<dbReference type="RefSeq" id="WP_331373419.1">
    <property type="nucleotide sequence ID" value="NZ_CP133148.1"/>
</dbReference>
<evidence type="ECO:0000313" key="1">
    <source>
        <dbReference type="EMBL" id="WVT04236.1"/>
    </source>
</evidence>
<reference evidence="1" key="1">
    <citation type="submission" date="2023-08" db="EMBL/GenBank/DDBJ databases">
        <title>Complete genome sequence of Sinorhizobium chiapanecum ITTG S70 isolated from Acaciella angustissima nodules in Chiapas-Mexico.</title>
        <authorList>
            <person name="Rincon-Rosales R."/>
            <person name="Rogel M.A."/>
            <person name="Rincon-Medina C.I."/>
            <person name="Guerrero G."/>
            <person name="Manzano-Gomez L.A."/>
            <person name="Lopez-Lopez A."/>
            <person name="Rincon Molina F.A."/>
            <person name="Martinez-Romero E."/>
        </authorList>
    </citation>
    <scope>NUCLEOTIDE SEQUENCE</scope>
    <source>
        <strain evidence="1">ITTG S70</strain>
    </source>
</reference>
<dbReference type="EMBL" id="CP133148">
    <property type="protein sequence ID" value="WVT04236.1"/>
    <property type="molecule type" value="Genomic_DNA"/>
</dbReference>
<protein>
    <submittedName>
        <fullName evidence="1">PcfJ domain-containing protein</fullName>
    </submittedName>
</protein>
<accession>A0ABZ2BA78</accession>